<dbReference type="PANTHER" id="PTHR43345">
    <property type="entry name" value="3-ISOPROPYLMALATE DEHYDRATASE SMALL SUBUNIT 2-RELATED-RELATED"/>
    <property type="match status" value="1"/>
</dbReference>
<protein>
    <submittedName>
        <fullName evidence="4">3-isopropylmalate dehydratase</fullName>
    </submittedName>
</protein>
<evidence type="ECO:0000313" key="4">
    <source>
        <dbReference type="EMBL" id="RIE06460.1"/>
    </source>
</evidence>
<reference evidence="4 5" key="1">
    <citation type="submission" date="2018-09" db="EMBL/GenBank/DDBJ databases">
        <title>Discovery and Ecogenomic Context for Candidatus Cryosericales, a Global Caldiserica Order Active in Thawing Permafrost.</title>
        <authorList>
            <person name="Martinez M.A."/>
            <person name="Woodcroft B.J."/>
            <person name="Ignacio Espinoza J.C."/>
            <person name="Zayed A."/>
            <person name="Singleton C.M."/>
            <person name="Boyd J."/>
            <person name="Li Y.-F."/>
            <person name="Purvine S."/>
            <person name="Maughan H."/>
            <person name="Hodgkins S.B."/>
            <person name="Anderson D."/>
            <person name="Sederholm M."/>
            <person name="Temperton B."/>
            <person name="Saleska S.R."/>
            <person name="Tyson G.W."/>
            <person name="Rich V.I."/>
        </authorList>
    </citation>
    <scope>NUCLEOTIDE SEQUENCE [LARGE SCALE GENOMIC DNA]</scope>
    <source>
        <strain evidence="4 5">SMC7</strain>
    </source>
</reference>
<dbReference type="AlphaFoldDB" id="A0A398CW98"/>
<name>A0A398CW98_9BACT</name>
<comment type="similarity">
    <text evidence="1">Belongs to the LeuD family. LeuD type 2 subfamily.</text>
</comment>
<keyword evidence="5" id="KW-1185">Reference proteome</keyword>
<dbReference type="InterPro" id="IPR050075">
    <property type="entry name" value="LeuD"/>
</dbReference>
<gene>
    <name evidence="4" type="ORF">SMC7_02305</name>
</gene>
<dbReference type="InterPro" id="IPR015928">
    <property type="entry name" value="Aconitase/3IPM_dehydase_swvl"/>
</dbReference>
<dbReference type="RefSeq" id="WP_119088768.1">
    <property type="nucleotide sequence ID" value="NZ_QXIS01000012.1"/>
</dbReference>
<dbReference type="NCBIfam" id="TIGR02087">
    <property type="entry name" value="LEUD_arch"/>
    <property type="match status" value="1"/>
</dbReference>
<organism evidence="4 5">
    <name type="scientific">Candidatus Cryosericum terrychapinii</name>
    <dbReference type="NCBI Taxonomy" id="2290919"/>
    <lineage>
        <taxon>Bacteria</taxon>
        <taxon>Pseudomonadati</taxon>
        <taxon>Caldisericota/Cryosericota group</taxon>
        <taxon>Candidatus Cryosericota</taxon>
        <taxon>Candidatus Cryosericia</taxon>
        <taxon>Candidatus Cryosericales</taxon>
        <taxon>Candidatus Cryosericaceae</taxon>
        <taxon>Candidatus Cryosericum</taxon>
    </lineage>
</organism>
<comment type="caution">
    <text evidence="4">The sequence shown here is derived from an EMBL/GenBank/DDBJ whole genome shotgun (WGS) entry which is preliminary data.</text>
</comment>
<evidence type="ECO:0000259" key="3">
    <source>
        <dbReference type="Pfam" id="PF00694"/>
    </source>
</evidence>
<dbReference type="GO" id="GO:0016836">
    <property type="term" value="F:hydro-lyase activity"/>
    <property type="evidence" value="ECO:0007669"/>
    <property type="project" value="InterPro"/>
</dbReference>
<dbReference type="EMBL" id="QXIS01000012">
    <property type="protein sequence ID" value="RIE06460.1"/>
    <property type="molecule type" value="Genomic_DNA"/>
</dbReference>
<evidence type="ECO:0000313" key="5">
    <source>
        <dbReference type="Proteomes" id="UP000266328"/>
    </source>
</evidence>
<dbReference type="InterPro" id="IPR011827">
    <property type="entry name" value="LeuD_type2/HacB/DmdB"/>
</dbReference>
<dbReference type="PANTHER" id="PTHR43345:SF2">
    <property type="entry name" value="3-ISOPROPYLMALATE DEHYDRATASE SMALL SUBUNIT 1"/>
    <property type="match status" value="1"/>
</dbReference>
<dbReference type="Pfam" id="PF00694">
    <property type="entry name" value="Aconitase_C"/>
    <property type="match status" value="1"/>
</dbReference>
<proteinExistence type="inferred from homology"/>
<feature type="domain" description="Aconitase A/isopropylmalate dehydratase small subunit swivel" evidence="3">
    <location>
        <begin position="54"/>
        <end position="106"/>
    </location>
</feature>
<sequence length="178" mass="19217">METKIGTKIYQGKAHTFGDSINTDVISPGRWMREGLEVLKLHTMEAVRKDFYKDVTPGDIIVAGRNFGCGSHREPANSVMKVLGISAIVADSVARLYFRNGIAMGIPVFSAPGVSKIVNEGDEVQVKVTEEAVEVTNITTGAKVFGKPIPEVMRSVVEAGGILALLKAEMEHEKQTSS</sequence>
<dbReference type="SUPFAM" id="SSF52016">
    <property type="entry name" value="LeuD/IlvD-like"/>
    <property type="match status" value="1"/>
</dbReference>
<keyword evidence="2" id="KW-0456">Lyase</keyword>
<dbReference type="OrthoDB" id="9777465at2"/>
<accession>A0A398CW98</accession>
<dbReference type="Gene3D" id="3.20.19.10">
    <property type="entry name" value="Aconitase, domain 4"/>
    <property type="match status" value="1"/>
</dbReference>
<evidence type="ECO:0000256" key="1">
    <source>
        <dbReference type="ARBA" id="ARBA00009869"/>
    </source>
</evidence>
<evidence type="ECO:0000256" key="2">
    <source>
        <dbReference type="ARBA" id="ARBA00023239"/>
    </source>
</evidence>
<dbReference type="InterPro" id="IPR000573">
    <property type="entry name" value="AconitaseA/IPMdHydase_ssu_swvl"/>
</dbReference>
<dbReference type="Proteomes" id="UP000266328">
    <property type="component" value="Unassembled WGS sequence"/>
</dbReference>